<sequence length="518" mass="52888">MIVPDAIVTIARAAATRREAPTTTGPATTALAPTARVPTDPLVTAPLSTGARAKGGSPVEVTVLARRLVVKRGHPATRAFGHGAMTPTPAVTTAAGIEDRVLAIAIALQADIVVVLAQPGDTAGLPAAVMIVRVAATAELALGVTIALAVVTVHPISEMVAKVSRGPMGTGTSTRTGGILANPPMADSGVIAAADRNLLATQPGHLRGVRTSPEVVIGQPPVGDSARERTARDAMAIARLEPADRTQVQAGTGGQTGVKGASRLMTGPLTPSVRSEPRAVMATAVDIEAQTLPIAAMTGQVLAQGADLTVVRQAMAAGSGARVVRAPAVATPMAVTRPGGAARDLVTAVEVKVLTTGRDVTAIVRPAGAPTPIAAVAVTVAQAVTAALRVTPSDPSVTRGHLVMTEDRGKTLRPAGSKAKQVRLAVRMGPLGAVLMIALHALRGRTVRPEMTEDRSRIASHVRSGHRVRATCRGRSESHARTELYGRGDQRPKTVKPPRTGLSVTNKLAHLGPLSAAT</sequence>
<organism evidence="2 3">
    <name type="scientific">Nakamurella antarctica</name>
    <dbReference type="NCBI Taxonomy" id="1902245"/>
    <lineage>
        <taxon>Bacteria</taxon>
        <taxon>Bacillati</taxon>
        <taxon>Actinomycetota</taxon>
        <taxon>Actinomycetes</taxon>
        <taxon>Nakamurellales</taxon>
        <taxon>Nakamurellaceae</taxon>
        <taxon>Nakamurella</taxon>
    </lineage>
</organism>
<evidence type="ECO:0000256" key="1">
    <source>
        <dbReference type="SAM" id="MobiDB-lite"/>
    </source>
</evidence>
<keyword evidence="3" id="KW-1185">Reference proteome</keyword>
<dbReference type="AlphaFoldDB" id="A0A3G8ZV53"/>
<reference evidence="2 3" key="2">
    <citation type="submission" date="2018-12" db="EMBL/GenBank/DDBJ databases">
        <title>Nakamurella antarcticus sp. nov., isolated from Antarctica South Shetland Islands soil.</title>
        <authorList>
            <person name="Peng F."/>
        </authorList>
    </citation>
    <scope>NUCLEOTIDE SEQUENCE [LARGE SCALE GENOMIC DNA]</scope>
    <source>
        <strain evidence="2 3">S14-144</strain>
    </source>
</reference>
<dbReference type="Proteomes" id="UP000268084">
    <property type="component" value="Chromosome"/>
</dbReference>
<evidence type="ECO:0000313" key="2">
    <source>
        <dbReference type="EMBL" id="AZI57581.1"/>
    </source>
</evidence>
<dbReference type="RefSeq" id="WP_124798266.1">
    <property type="nucleotide sequence ID" value="NZ_CP034170.1"/>
</dbReference>
<dbReference type="KEGG" id="nak:EH165_04825"/>
<protein>
    <submittedName>
        <fullName evidence="2">Uncharacterized protein</fullName>
    </submittedName>
</protein>
<reference evidence="2 3" key="1">
    <citation type="submission" date="2018-11" db="EMBL/GenBank/DDBJ databases">
        <authorList>
            <person name="Da X."/>
        </authorList>
    </citation>
    <scope>NUCLEOTIDE SEQUENCE [LARGE SCALE GENOMIC DNA]</scope>
    <source>
        <strain evidence="2 3">S14-144</strain>
    </source>
</reference>
<evidence type="ECO:0000313" key="3">
    <source>
        <dbReference type="Proteomes" id="UP000268084"/>
    </source>
</evidence>
<dbReference type="EMBL" id="CP034170">
    <property type="protein sequence ID" value="AZI57581.1"/>
    <property type="molecule type" value="Genomic_DNA"/>
</dbReference>
<accession>A0A3G8ZV53</accession>
<gene>
    <name evidence="2" type="ORF">EH165_04825</name>
</gene>
<proteinExistence type="predicted"/>
<feature type="region of interest" description="Disordered" evidence="1">
    <location>
        <begin position="473"/>
        <end position="503"/>
    </location>
</feature>
<name>A0A3G8ZV53_9ACTN</name>
<feature type="compositionally biased region" description="Basic and acidic residues" evidence="1">
    <location>
        <begin position="474"/>
        <end position="492"/>
    </location>
</feature>
<feature type="region of interest" description="Disordered" evidence="1">
    <location>
        <begin position="248"/>
        <end position="273"/>
    </location>
</feature>